<keyword evidence="3" id="KW-0378">Hydrolase</keyword>
<dbReference type="PROSITE" id="PS51935">
    <property type="entry name" value="NLPC_P60"/>
    <property type="match status" value="1"/>
</dbReference>
<dbReference type="Gene3D" id="2.70.70.10">
    <property type="entry name" value="Glucose Permease (Domain IIA)"/>
    <property type="match status" value="1"/>
</dbReference>
<dbReference type="PANTHER" id="PTHR47053">
    <property type="entry name" value="MUREIN DD-ENDOPEPTIDASE MEPH-RELATED"/>
    <property type="match status" value="1"/>
</dbReference>
<accession>A0ABT2TKS9</accession>
<keyword evidence="6" id="KW-0812">Transmembrane</keyword>
<dbReference type="Gene3D" id="3.90.1720.10">
    <property type="entry name" value="endopeptidase domain like (from Nostoc punctiforme)"/>
    <property type="match status" value="1"/>
</dbReference>
<evidence type="ECO:0000256" key="4">
    <source>
        <dbReference type="ARBA" id="ARBA00022807"/>
    </source>
</evidence>
<dbReference type="Pfam" id="PF01551">
    <property type="entry name" value="Peptidase_M23"/>
    <property type="match status" value="1"/>
</dbReference>
<dbReference type="Proteomes" id="UP001652442">
    <property type="component" value="Unassembled WGS sequence"/>
</dbReference>
<evidence type="ECO:0000313" key="9">
    <source>
        <dbReference type="Proteomes" id="UP001652442"/>
    </source>
</evidence>
<gene>
    <name evidence="8" type="ORF">OCV88_07230</name>
</gene>
<keyword evidence="4" id="KW-0788">Thiol protease</keyword>
<dbReference type="Pfam" id="PF00877">
    <property type="entry name" value="NLPC_P60"/>
    <property type="match status" value="1"/>
</dbReference>
<dbReference type="PANTHER" id="PTHR47053:SF1">
    <property type="entry name" value="MUREIN DD-ENDOPEPTIDASE MEPH-RELATED"/>
    <property type="match status" value="1"/>
</dbReference>
<dbReference type="InterPro" id="IPR000064">
    <property type="entry name" value="NLP_P60_dom"/>
</dbReference>
<evidence type="ECO:0000256" key="2">
    <source>
        <dbReference type="ARBA" id="ARBA00022670"/>
    </source>
</evidence>
<evidence type="ECO:0000313" key="8">
    <source>
        <dbReference type="EMBL" id="MCU6762134.1"/>
    </source>
</evidence>
<sequence>MAHDREFQRKRKDTRMPVRDSHGEDQPAARQTEQDFDLRRARDTPSSVNGKTHRQDIPVQTEFSHLSPETPASLLEQGEAYANALDGFSEHFETPDATRTAPPIQDNVRSNFRQEASKRSFVTEDVTDHDTGKYAPSSEGSAPPNGTDRSGQEHRYRTHQHGNKYQQRFQEAAQAEEQAAQKEKGMDSEPPKTSKLEFTADELPPETKDKKLTHARRKAERTAQKAEQAQNRLPARKKLRMETVSDPETGKAKKHLKFEKEVKSQKVHVKGPVPLRPVKAGANTAIGYAHKKIYEAEDENVGIKAAHRSELVGEAGLRTAYHRHKTAPYRKAAKLQQKSAKANARLAYRQALSDHPELKKHAIARIWQKQKLKRQYAKAAREAGKQAKNAAVATERVSVGIVHAVKRHPVICLVLLLLLLVIFLITSLFSTFSNIGTGGLGSLAASTYLADDQDINQAELTYTEWETDLQMEIDRVESDRPGYDEYRYNLGAIEHDPYVLMGYLTSAYQGFTYDEVESVLRQLFQEQYTLSFSEETEIRYRTETSVDPETGEETQKEVPYEWRILNVKLTVTPLENLVVSRMNADQKEICEILLQTKGNRQYVKNVFGTNWLPYVTSYYGYRVHPISGEKNYHTGVDIGMPEGTEILAGHDGTVTLAGNAGGYGLCVAIEGEAYEGHTLTTKYGHCSQILVSAGQEVKAGDVIAKVGNTGNSTGAHLHLEVLVDGQYLNPLYFAGTGDTSERHLPEVGSGGTGNYFDYDIPPEALADEQFAAMMAEAEKYLGYPYVWGGASPSTSFDCSGYVSWVINNCGVGWNFGRLTADGLLGVCTPVSSADAKPGDLIFFQGTYNTSGASHVGIYVGNGMMIHCGDPISYANINTSYWQQHFYTFGRLP</sequence>
<dbReference type="SUPFAM" id="SSF54001">
    <property type="entry name" value="Cysteine proteinases"/>
    <property type="match status" value="1"/>
</dbReference>
<keyword evidence="6" id="KW-0472">Membrane</keyword>
<comment type="similarity">
    <text evidence="1">Belongs to the peptidase C40 family.</text>
</comment>
<dbReference type="SUPFAM" id="SSF51261">
    <property type="entry name" value="Duplicated hybrid motif"/>
    <property type="match status" value="1"/>
</dbReference>
<evidence type="ECO:0000256" key="3">
    <source>
        <dbReference type="ARBA" id="ARBA00022801"/>
    </source>
</evidence>
<keyword evidence="2" id="KW-0645">Protease</keyword>
<organism evidence="8 9">
    <name type="scientific">Brotonthovivens ammoniilytica</name>
    <dbReference type="NCBI Taxonomy" id="2981725"/>
    <lineage>
        <taxon>Bacteria</taxon>
        <taxon>Bacillati</taxon>
        <taxon>Bacillota</taxon>
        <taxon>Clostridia</taxon>
        <taxon>Lachnospirales</taxon>
        <taxon>Lachnospiraceae</taxon>
        <taxon>Brotonthovivens</taxon>
    </lineage>
</organism>
<dbReference type="InterPro" id="IPR038765">
    <property type="entry name" value="Papain-like_cys_pep_sf"/>
</dbReference>
<dbReference type="RefSeq" id="WP_158424852.1">
    <property type="nucleotide sequence ID" value="NZ_JAOQJQ010000002.1"/>
</dbReference>
<keyword evidence="6" id="KW-1133">Transmembrane helix</keyword>
<feature type="transmembrane region" description="Helical" evidence="6">
    <location>
        <begin position="410"/>
        <end position="432"/>
    </location>
</feature>
<keyword evidence="9" id="KW-1185">Reference proteome</keyword>
<evidence type="ECO:0000256" key="1">
    <source>
        <dbReference type="ARBA" id="ARBA00007074"/>
    </source>
</evidence>
<dbReference type="NCBIfam" id="NF045974">
    <property type="entry name" value="conju_CD1108"/>
    <property type="match status" value="1"/>
</dbReference>
<dbReference type="InterPro" id="IPR051202">
    <property type="entry name" value="Peptidase_C40"/>
</dbReference>
<feature type="domain" description="NlpC/P60" evidence="7">
    <location>
        <begin position="767"/>
        <end position="892"/>
    </location>
</feature>
<evidence type="ECO:0000256" key="6">
    <source>
        <dbReference type="SAM" id="Phobius"/>
    </source>
</evidence>
<feature type="compositionally biased region" description="Basic and acidic residues" evidence="5">
    <location>
        <begin position="115"/>
        <end position="132"/>
    </location>
</feature>
<evidence type="ECO:0000259" key="7">
    <source>
        <dbReference type="PROSITE" id="PS51935"/>
    </source>
</evidence>
<evidence type="ECO:0000256" key="5">
    <source>
        <dbReference type="SAM" id="MobiDB-lite"/>
    </source>
</evidence>
<name>A0ABT2TKS9_9FIRM</name>
<feature type="region of interest" description="Disordered" evidence="5">
    <location>
        <begin position="1"/>
        <end position="73"/>
    </location>
</feature>
<dbReference type="InterPro" id="IPR016047">
    <property type="entry name" value="M23ase_b-sheet_dom"/>
</dbReference>
<dbReference type="EMBL" id="JAOQJQ010000002">
    <property type="protein sequence ID" value="MCU6762134.1"/>
    <property type="molecule type" value="Genomic_DNA"/>
</dbReference>
<reference evidence="8 9" key="1">
    <citation type="journal article" date="2021" name="ISME Commun">
        <title>Automated analysis of genomic sequences facilitates high-throughput and comprehensive description of bacteria.</title>
        <authorList>
            <person name="Hitch T.C.A."/>
        </authorList>
    </citation>
    <scope>NUCLEOTIDE SEQUENCE [LARGE SCALE GENOMIC DNA]</scope>
    <source>
        <strain evidence="8 9">Sanger_109</strain>
    </source>
</reference>
<feature type="compositionally biased region" description="Basic and acidic residues" evidence="5">
    <location>
        <begin position="179"/>
        <end position="195"/>
    </location>
</feature>
<dbReference type="CDD" id="cd12797">
    <property type="entry name" value="M23_peptidase"/>
    <property type="match status" value="1"/>
</dbReference>
<protein>
    <submittedName>
        <fullName evidence="8">Peptidoglycan DD-metalloendopeptidase family protein</fullName>
    </submittedName>
</protein>
<feature type="compositionally biased region" description="Basic and acidic residues" evidence="5">
    <location>
        <begin position="14"/>
        <end position="43"/>
    </location>
</feature>
<dbReference type="InterPro" id="IPR011055">
    <property type="entry name" value="Dup_hybrid_motif"/>
</dbReference>
<feature type="region of interest" description="Disordered" evidence="5">
    <location>
        <begin position="85"/>
        <end position="231"/>
    </location>
</feature>
<proteinExistence type="inferred from homology"/>
<comment type="caution">
    <text evidence="8">The sequence shown here is derived from an EMBL/GenBank/DDBJ whole genome shotgun (WGS) entry which is preliminary data.</text>
</comment>